<proteinExistence type="predicted"/>
<evidence type="ECO:0000313" key="3">
    <source>
        <dbReference type="Proteomes" id="UP000318437"/>
    </source>
</evidence>
<accession>A0A5C6CLH2</accession>
<evidence type="ECO:0000256" key="1">
    <source>
        <dbReference type="SAM" id="Coils"/>
    </source>
</evidence>
<protein>
    <recommendedName>
        <fullName evidence="4">DUF1552 domain-containing protein</fullName>
    </recommendedName>
</protein>
<gene>
    <name evidence="2" type="ORF">Pla144_38640</name>
</gene>
<dbReference type="AlphaFoldDB" id="A0A5C6CLH2"/>
<name>A0A5C6CLH2_9BACT</name>
<keyword evidence="1" id="KW-0175">Coiled coil</keyword>
<reference evidence="2 3" key="1">
    <citation type="submission" date="2019-02" db="EMBL/GenBank/DDBJ databases">
        <title>Deep-cultivation of Planctomycetes and their phenomic and genomic characterization uncovers novel biology.</title>
        <authorList>
            <person name="Wiegand S."/>
            <person name="Jogler M."/>
            <person name="Boedeker C."/>
            <person name="Pinto D."/>
            <person name="Vollmers J."/>
            <person name="Rivas-Marin E."/>
            <person name="Kohn T."/>
            <person name="Peeters S.H."/>
            <person name="Heuer A."/>
            <person name="Rast P."/>
            <person name="Oberbeckmann S."/>
            <person name="Bunk B."/>
            <person name="Jeske O."/>
            <person name="Meyerdierks A."/>
            <person name="Storesund J.E."/>
            <person name="Kallscheuer N."/>
            <person name="Luecker S."/>
            <person name="Lage O.M."/>
            <person name="Pohl T."/>
            <person name="Merkel B.J."/>
            <person name="Hornburger P."/>
            <person name="Mueller R.-W."/>
            <person name="Bruemmer F."/>
            <person name="Labrenz M."/>
            <person name="Spormann A.M."/>
            <person name="Op Den Camp H."/>
            <person name="Overmann J."/>
            <person name="Amann R."/>
            <person name="Jetten M.S.M."/>
            <person name="Mascher T."/>
            <person name="Medema M.H."/>
            <person name="Devos D.P."/>
            <person name="Kaster A.-K."/>
            <person name="Ovreas L."/>
            <person name="Rohde M."/>
            <person name="Galperin M.Y."/>
            <person name="Jogler C."/>
        </authorList>
    </citation>
    <scope>NUCLEOTIDE SEQUENCE [LARGE SCALE GENOMIC DNA]</scope>
    <source>
        <strain evidence="2 3">Pla144</strain>
    </source>
</reference>
<dbReference type="InterPro" id="IPR011447">
    <property type="entry name" value="DUF1552"/>
</dbReference>
<dbReference type="RefSeq" id="WP_146452177.1">
    <property type="nucleotide sequence ID" value="NZ_SJPS01000006.1"/>
</dbReference>
<keyword evidence="3" id="KW-1185">Reference proteome</keyword>
<dbReference type="OrthoDB" id="9146593at2"/>
<sequence>MARFKNRREFLRKLGLSAAAIPFVSNATSLGFANKVGRMQRLVIVFTPNGVVPDTFWPDEEGTDFKFKESLSPLEPYKDRTLVLHGVHDRLRGDGDSHMRGMGCLLTGSELFPGNIQGGGNTPAGWSSGLSIDQEIKNFLQANEATRTRFGSLEFGVLIPERADTWTRMVYAGPNRPIAPIDDPYQMFSKLYGEMKDRENVTSILDDLQADLQQIRGQMNAEDKRLLDQHATFVREFEKSLQATGDNQLAHAEPELDSGVEHKQENMPTLSRMQIELMVNAFQNDFSRVATLQYTNSVGQAKMSWLGIEEGHHTISHEPDDNTEAGEQLTQINKWFCEQLALLVKKLDETPEPGGPGSLLDNTLIVWTNELGKGNSHTLDNIPFVLVGGGLDFAMGRSVRFDKVNHNRLLMSLAHGFGHHIETFGNPDYCGGGAISLS</sequence>
<feature type="coiled-coil region" evidence="1">
    <location>
        <begin position="198"/>
        <end position="225"/>
    </location>
</feature>
<dbReference type="InterPro" id="IPR006311">
    <property type="entry name" value="TAT_signal"/>
</dbReference>
<dbReference type="Pfam" id="PF07586">
    <property type="entry name" value="HXXSHH"/>
    <property type="match status" value="1"/>
</dbReference>
<dbReference type="PROSITE" id="PS51318">
    <property type="entry name" value="TAT"/>
    <property type="match status" value="1"/>
</dbReference>
<comment type="caution">
    <text evidence="2">The sequence shown here is derived from an EMBL/GenBank/DDBJ whole genome shotgun (WGS) entry which is preliminary data.</text>
</comment>
<evidence type="ECO:0000313" key="2">
    <source>
        <dbReference type="EMBL" id="TWU23689.1"/>
    </source>
</evidence>
<organism evidence="2 3">
    <name type="scientific">Bythopirellula polymerisocia</name>
    <dbReference type="NCBI Taxonomy" id="2528003"/>
    <lineage>
        <taxon>Bacteria</taxon>
        <taxon>Pseudomonadati</taxon>
        <taxon>Planctomycetota</taxon>
        <taxon>Planctomycetia</taxon>
        <taxon>Pirellulales</taxon>
        <taxon>Lacipirellulaceae</taxon>
        <taxon>Bythopirellula</taxon>
    </lineage>
</organism>
<evidence type="ECO:0008006" key="4">
    <source>
        <dbReference type="Google" id="ProtNLM"/>
    </source>
</evidence>
<dbReference type="Proteomes" id="UP000318437">
    <property type="component" value="Unassembled WGS sequence"/>
</dbReference>
<dbReference type="EMBL" id="SJPS01000006">
    <property type="protein sequence ID" value="TWU23689.1"/>
    <property type="molecule type" value="Genomic_DNA"/>
</dbReference>